<keyword evidence="1" id="KW-0862">Zinc</keyword>
<name>A0A067QYX0_ZOONE</name>
<protein>
    <submittedName>
        <fullName evidence="4">Nuclear fragile X mental retardation-interacting protein 1</fullName>
    </submittedName>
</protein>
<feature type="domain" description="C2H2-type" evidence="3">
    <location>
        <begin position="181"/>
        <end position="203"/>
    </location>
</feature>
<dbReference type="SMART" id="SM00355">
    <property type="entry name" value="ZnF_C2H2"/>
    <property type="match status" value="2"/>
</dbReference>
<dbReference type="InterPro" id="IPR039136">
    <property type="entry name" value="NUFIP1-like"/>
</dbReference>
<dbReference type="PANTHER" id="PTHR13309:SF0">
    <property type="entry name" value="FMR1-INTERACTING PROTEIN NUFIP1"/>
    <property type="match status" value="1"/>
</dbReference>
<dbReference type="STRING" id="136037.A0A067QYX0"/>
<dbReference type="FunCoup" id="A0A067QYX0">
    <property type="interactions" value="1792"/>
</dbReference>
<accession>A0A067QYX0</accession>
<evidence type="ECO:0000313" key="5">
    <source>
        <dbReference type="Proteomes" id="UP000027135"/>
    </source>
</evidence>
<dbReference type="PRINTS" id="PR01218">
    <property type="entry name" value="PSTLEXTENSIN"/>
</dbReference>
<dbReference type="GO" id="GO:0000492">
    <property type="term" value="P:box C/D snoRNP assembly"/>
    <property type="evidence" value="ECO:0007669"/>
    <property type="project" value="TreeGrafter"/>
</dbReference>
<feature type="region of interest" description="Disordered" evidence="2">
    <location>
        <begin position="484"/>
        <end position="513"/>
    </location>
</feature>
<dbReference type="InParanoid" id="A0A067QYX0"/>
<dbReference type="Pfam" id="PF10453">
    <property type="entry name" value="NUFIP1"/>
    <property type="match status" value="1"/>
</dbReference>
<dbReference type="PROSITE" id="PS50157">
    <property type="entry name" value="ZINC_FINGER_C2H2_2"/>
    <property type="match status" value="1"/>
</dbReference>
<keyword evidence="1" id="KW-0863">Zinc-finger</keyword>
<dbReference type="EMBL" id="KK852820">
    <property type="protein sequence ID" value="KDR15567.1"/>
    <property type="molecule type" value="Genomic_DNA"/>
</dbReference>
<dbReference type="InterPro" id="IPR013087">
    <property type="entry name" value="Znf_C2H2_type"/>
</dbReference>
<dbReference type="GO" id="GO:0008270">
    <property type="term" value="F:zinc ion binding"/>
    <property type="evidence" value="ECO:0007669"/>
    <property type="project" value="UniProtKB-KW"/>
</dbReference>
<evidence type="ECO:0000256" key="2">
    <source>
        <dbReference type="SAM" id="MobiDB-lite"/>
    </source>
</evidence>
<proteinExistence type="predicted"/>
<organism evidence="4 5">
    <name type="scientific">Zootermopsis nevadensis</name>
    <name type="common">Dampwood termite</name>
    <dbReference type="NCBI Taxonomy" id="136037"/>
    <lineage>
        <taxon>Eukaryota</taxon>
        <taxon>Metazoa</taxon>
        <taxon>Ecdysozoa</taxon>
        <taxon>Arthropoda</taxon>
        <taxon>Hexapoda</taxon>
        <taxon>Insecta</taxon>
        <taxon>Pterygota</taxon>
        <taxon>Neoptera</taxon>
        <taxon>Polyneoptera</taxon>
        <taxon>Dictyoptera</taxon>
        <taxon>Blattodea</taxon>
        <taxon>Blattoidea</taxon>
        <taxon>Termitoidae</taxon>
        <taxon>Termopsidae</taxon>
        <taxon>Zootermopsis</taxon>
    </lineage>
</organism>
<evidence type="ECO:0000313" key="4">
    <source>
        <dbReference type="EMBL" id="KDR15567.1"/>
    </source>
</evidence>
<dbReference type="InterPro" id="IPR003882">
    <property type="entry name" value="Pistil_extensin"/>
</dbReference>
<reference evidence="4 5" key="1">
    <citation type="journal article" date="2014" name="Nat. Commun.">
        <title>Molecular traces of alternative social organization in a termite genome.</title>
        <authorList>
            <person name="Terrapon N."/>
            <person name="Li C."/>
            <person name="Robertson H.M."/>
            <person name="Ji L."/>
            <person name="Meng X."/>
            <person name="Booth W."/>
            <person name="Chen Z."/>
            <person name="Childers C.P."/>
            <person name="Glastad K.M."/>
            <person name="Gokhale K."/>
            <person name="Gowin J."/>
            <person name="Gronenberg W."/>
            <person name="Hermansen R.A."/>
            <person name="Hu H."/>
            <person name="Hunt B.G."/>
            <person name="Huylmans A.K."/>
            <person name="Khalil S.M."/>
            <person name="Mitchell R.D."/>
            <person name="Munoz-Torres M.C."/>
            <person name="Mustard J.A."/>
            <person name="Pan H."/>
            <person name="Reese J.T."/>
            <person name="Scharf M.E."/>
            <person name="Sun F."/>
            <person name="Vogel H."/>
            <person name="Xiao J."/>
            <person name="Yang W."/>
            <person name="Yang Z."/>
            <person name="Yang Z."/>
            <person name="Zhou J."/>
            <person name="Zhu J."/>
            <person name="Brent C.S."/>
            <person name="Elsik C.G."/>
            <person name="Goodisman M.A."/>
            <person name="Liberles D.A."/>
            <person name="Roe R.M."/>
            <person name="Vargo E.L."/>
            <person name="Vilcinskas A."/>
            <person name="Wang J."/>
            <person name="Bornberg-Bauer E."/>
            <person name="Korb J."/>
            <person name="Zhang G."/>
            <person name="Liebig J."/>
        </authorList>
    </citation>
    <scope>NUCLEOTIDE SEQUENCE [LARGE SCALE GENOMIC DNA]</scope>
    <source>
        <tissue evidence="4">Whole organism</tissue>
    </source>
</reference>
<gene>
    <name evidence="4" type="ORF">L798_10511</name>
</gene>
<feature type="compositionally biased region" description="Pro residues" evidence="2">
    <location>
        <begin position="1"/>
        <end position="77"/>
    </location>
</feature>
<dbReference type="OMA" id="IQNFNHP"/>
<keyword evidence="1" id="KW-0479">Metal-binding</keyword>
<dbReference type="GO" id="GO:0005634">
    <property type="term" value="C:nucleus"/>
    <property type="evidence" value="ECO:0007669"/>
    <property type="project" value="TreeGrafter"/>
</dbReference>
<dbReference type="AlphaFoldDB" id="A0A067QYX0"/>
<keyword evidence="5" id="KW-1185">Reference proteome</keyword>
<feature type="compositionally biased region" description="Basic residues" evidence="2">
    <location>
        <begin position="534"/>
        <end position="549"/>
    </location>
</feature>
<dbReference type="InterPro" id="IPR019496">
    <property type="entry name" value="NUFIP1_cons_dom"/>
</dbReference>
<evidence type="ECO:0000259" key="3">
    <source>
        <dbReference type="PROSITE" id="PS50157"/>
    </source>
</evidence>
<feature type="region of interest" description="Disordered" evidence="2">
    <location>
        <begin position="530"/>
        <end position="564"/>
    </location>
</feature>
<dbReference type="PROSITE" id="PS00028">
    <property type="entry name" value="ZINC_FINGER_C2H2_1"/>
    <property type="match status" value="1"/>
</dbReference>
<dbReference type="PANTHER" id="PTHR13309">
    <property type="entry name" value="NUCLEAR FRAGILE X MENTAL RETARDATION PROTEIN INTERACTING PROTEIN 1"/>
    <property type="match status" value="1"/>
</dbReference>
<feature type="region of interest" description="Disordered" evidence="2">
    <location>
        <begin position="1"/>
        <end position="112"/>
    </location>
</feature>
<evidence type="ECO:0000256" key="1">
    <source>
        <dbReference type="PROSITE-ProRule" id="PRU00042"/>
    </source>
</evidence>
<dbReference type="GO" id="GO:0003723">
    <property type="term" value="F:RNA binding"/>
    <property type="evidence" value="ECO:0007669"/>
    <property type="project" value="InterPro"/>
</dbReference>
<feature type="region of interest" description="Disordered" evidence="2">
    <location>
        <begin position="278"/>
        <end position="335"/>
    </location>
</feature>
<sequence>MRPPPPGMRSPRLLPPPPGPRRPPLPPFMPPPPSGPHPFPPAMPRPPMPLLRPRPGHRLPPPPPPPPGLRPIPPLGVGPPMRGMGRLGRGGKRIGPPPKGKAKGKKTNTGEVQENELNKPWVTEAMKNEIMKKHKLYQKAKKSNDESDWKEFKEQKTRVATMIREAKLEYIGNHPEEGKEHYCETCDREFKNVSKLAEHVKEHRICGLDGCQFVAHPKVILKHVQFQHDTGLYKKIGSLYSPEDIAKWISERKRFYPTKEHVARREAEQEEKLKRGERLGENKNRFGRNSVSFNSRGTRGASRGFGGRGRGLERGRGRFSSRSFPHARNISGRVGETSKQSRFEIVCEDDEVNRKLPAFPGTAAFSEAASLVENSSSEEDRGQFSDSEWETPGSVTPCNTHIPVMSKALSSLVGLYASDSSGAEDEQSTVPSLSLVSRTKTQLRISCKDTMNIGAAVIESTGPDILNKITAERTINKEHCVTSGLKLDDSDSGPEEAPVLHESNEVQKNNTSSVSMCNENEECREYKDATENTRKRRRHHKHNSFKKVKSAPTEERENVCNERKGSRKSSYVRRRKLTLLEKLLSREIRHERNMILQCVRYAVHNNFFTSDADVIVEKRKHELNPLLQCIHYIVDSKFFCMTQNHQSLEADCDSFDDMKGAIKTECESQNNEVVCN</sequence>
<feature type="compositionally biased region" description="Basic and acidic residues" evidence="2">
    <location>
        <begin position="552"/>
        <end position="564"/>
    </location>
</feature>
<dbReference type="eggNOG" id="ENOG502QPTB">
    <property type="taxonomic scope" value="Eukaryota"/>
</dbReference>
<dbReference type="Proteomes" id="UP000027135">
    <property type="component" value="Unassembled WGS sequence"/>
</dbReference>
<feature type="region of interest" description="Disordered" evidence="2">
    <location>
        <begin position="369"/>
        <end position="397"/>
    </location>
</feature>